<sequence length="489" mass="56010">MSHLIGYNTGALHQASSDFNNNISKTYYPSATDLSENPIIPSPDIFDELNDSHKDNLPTPVQCAVHLELLEAFHALRIKILDSKKLDKAFNLGEPTKKIYRRKYIKGLKKHVNEEVTLRNPSWEAKRDKKWTWYLAEAAQRFLVWAANFNACLTSTMGKEGVNDLKTGISMTDSSWLPPVGEYLSSSTTDTQLTIQQDILMIWHAFLLNPFDYLEYCRNQHWDYLPRVNFPWKLIHDSITSQGPIRDAWAVTGKTWEVPEGKAVIPGTLLKSIIQQGNMKTHDIGKPYASRFIGKLVDNVERQRVFVEKMNAHLWIRSPALQGTLRRAVERYERYLRLFKLYPGKMLVPALDIDLVWHTSQLSATAYLNSMEARCGRFINHDDKIKKSKLAVGNDETQTLYRIRFGEEYTVCLCWECQAIMSAVEDSADGDEFLGEVPVSGFAETLADKILADVQFYRAVESARRRNHVKLPVRSEDKTHSQNWPLGAQ</sequence>
<dbReference type="Proteomes" id="UP000582016">
    <property type="component" value="Unassembled WGS sequence"/>
</dbReference>
<dbReference type="PANTHER" id="PTHR34365">
    <property type="entry name" value="ENOLASE (DUF1399)"/>
    <property type="match status" value="1"/>
</dbReference>
<gene>
    <name evidence="1" type="ORF">FPHYL_10846</name>
</gene>
<dbReference type="Pfam" id="PF07173">
    <property type="entry name" value="GRDP-like"/>
    <property type="match status" value="1"/>
</dbReference>
<proteinExistence type="predicted"/>
<dbReference type="PANTHER" id="PTHR34365:SF7">
    <property type="entry name" value="GLYCINE-RICH DOMAIN-CONTAINING PROTEIN 1"/>
    <property type="match status" value="1"/>
</dbReference>
<dbReference type="OrthoDB" id="2684236at2759"/>
<protein>
    <submittedName>
        <fullName evidence="1">Uncharacterized protein</fullName>
    </submittedName>
</protein>
<keyword evidence="2" id="KW-1185">Reference proteome</keyword>
<accession>A0A8H5MYJ0</accession>
<dbReference type="InterPro" id="IPR009836">
    <property type="entry name" value="GRDP-like"/>
</dbReference>
<evidence type="ECO:0000313" key="2">
    <source>
        <dbReference type="Proteomes" id="UP000582016"/>
    </source>
</evidence>
<comment type="caution">
    <text evidence="1">The sequence shown here is derived from an EMBL/GenBank/DDBJ whole genome shotgun (WGS) entry which is preliminary data.</text>
</comment>
<dbReference type="EMBL" id="JAAOAQ010000490">
    <property type="protein sequence ID" value="KAF5544945.1"/>
    <property type="molecule type" value="Genomic_DNA"/>
</dbReference>
<organism evidence="1 2">
    <name type="scientific">Fusarium phyllophilum</name>
    <dbReference type="NCBI Taxonomy" id="47803"/>
    <lineage>
        <taxon>Eukaryota</taxon>
        <taxon>Fungi</taxon>
        <taxon>Dikarya</taxon>
        <taxon>Ascomycota</taxon>
        <taxon>Pezizomycotina</taxon>
        <taxon>Sordariomycetes</taxon>
        <taxon>Hypocreomycetidae</taxon>
        <taxon>Hypocreales</taxon>
        <taxon>Nectriaceae</taxon>
        <taxon>Fusarium</taxon>
        <taxon>Fusarium fujikuroi species complex</taxon>
    </lineage>
</organism>
<dbReference type="AlphaFoldDB" id="A0A8H5MYJ0"/>
<evidence type="ECO:0000313" key="1">
    <source>
        <dbReference type="EMBL" id="KAF5544945.1"/>
    </source>
</evidence>
<name>A0A8H5MYJ0_9HYPO</name>
<reference evidence="1 2" key="1">
    <citation type="submission" date="2020-05" db="EMBL/GenBank/DDBJ databases">
        <title>Identification and distribution of gene clusters putatively required for synthesis of sphingolipid metabolism inhibitors in phylogenetically diverse species of the filamentous fungus Fusarium.</title>
        <authorList>
            <person name="Kim H.-S."/>
            <person name="Busman M."/>
            <person name="Brown D.W."/>
            <person name="Divon H."/>
            <person name="Uhlig S."/>
            <person name="Proctor R.H."/>
        </authorList>
    </citation>
    <scope>NUCLEOTIDE SEQUENCE [LARGE SCALE GENOMIC DNA]</scope>
    <source>
        <strain evidence="1 2">NRRL 13617</strain>
    </source>
</reference>